<feature type="repeat" description="PPR" evidence="3">
    <location>
        <begin position="28"/>
        <end position="62"/>
    </location>
</feature>
<sequence length="190" mass="21468">MAVYCEVERMGYALRVWEEMGMKGLERDLVAYNTIIGGFCKVGEVKRAEEFFGKMELNGVDGSCVTYEHLVSGYCKIGDVDSALLLYKGMCRKGFRPENFTVDEVINGLCGKNTVSEKLEYLMVAVKKLDSVPKNTEKRIGKFIMKLVLFENANFQTVKAFYQDNVLTVPVDKLPPPEPKKPKIMKVKIS</sequence>
<evidence type="ECO:0000256" key="1">
    <source>
        <dbReference type="ARBA" id="ARBA00007626"/>
    </source>
</evidence>
<comment type="caution">
    <text evidence="5">The sequence shown here is derived from an EMBL/GenBank/DDBJ whole genome shotgun (WGS) entry which is preliminary data.</text>
</comment>
<keyword evidence="2" id="KW-0677">Repeat</keyword>
<dbReference type="Pfam" id="PF00011">
    <property type="entry name" value="HSP20"/>
    <property type="match status" value="1"/>
</dbReference>
<dbReference type="Gene3D" id="1.25.40.10">
    <property type="entry name" value="Tetratricopeptide repeat domain"/>
    <property type="match status" value="1"/>
</dbReference>
<gene>
    <name evidence="5" type="ORF">AG4045_028066</name>
</gene>
<dbReference type="Pfam" id="PF13041">
    <property type="entry name" value="PPR_2"/>
    <property type="match status" value="1"/>
</dbReference>
<evidence type="ECO:0000313" key="5">
    <source>
        <dbReference type="EMBL" id="KAF1002663.1"/>
    </source>
</evidence>
<dbReference type="InterPro" id="IPR002885">
    <property type="entry name" value="PPR_rpt"/>
</dbReference>
<dbReference type="InterPro" id="IPR008978">
    <property type="entry name" value="HSP20-like_chaperone"/>
</dbReference>
<dbReference type="AlphaFoldDB" id="A0A6L5BBE4"/>
<dbReference type="NCBIfam" id="TIGR00756">
    <property type="entry name" value="PPR"/>
    <property type="match status" value="2"/>
</dbReference>
<organism evidence="5 6">
    <name type="scientific">Apium graveolens</name>
    <name type="common">Celery</name>
    <dbReference type="NCBI Taxonomy" id="4045"/>
    <lineage>
        <taxon>Eukaryota</taxon>
        <taxon>Viridiplantae</taxon>
        <taxon>Streptophyta</taxon>
        <taxon>Embryophyta</taxon>
        <taxon>Tracheophyta</taxon>
        <taxon>Spermatophyta</taxon>
        <taxon>Magnoliopsida</taxon>
        <taxon>eudicotyledons</taxon>
        <taxon>Gunneridae</taxon>
        <taxon>Pentapetalae</taxon>
        <taxon>asterids</taxon>
        <taxon>campanulids</taxon>
        <taxon>Apiales</taxon>
        <taxon>Apiaceae</taxon>
        <taxon>Apioideae</taxon>
        <taxon>apioid superclade</taxon>
        <taxon>Apieae</taxon>
        <taxon>Apium</taxon>
    </lineage>
</organism>
<proteinExistence type="inferred from homology"/>
<evidence type="ECO:0000259" key="4">
    <source>
        <dbReference type="Pfam" id="PF00011"/>
    </source>
</evidence>
<reference evidence="5" key="1">
    <citation type="submission" date="2020-01" db="EMBL/GenBank/DDBJ databases">
        <title>The Celery Genome Sequence Reveals Sequential Paleo-tetraploidization, Resistance Gene Elimination, Karyotype Evolution, and Functional Innovation in Apiales.</title>
        <authorList>
            <person name="Song X."/>
        </authorList>
    </citation>
    <scope>NUCLEOTIDE SEQUENCE</scope>
    <source>
        <tissue evidence="5">Leaf</tissue>
    </source>
</reference>
<feature type="domain" description="SHSP" evidence="4">
    <location>
        <begin position="136"/>
        <end position="187"/>
    </location>
</feature>
<evidence type="ECO:0000313" key="6">
    <source>
        <dbReference type="Proteomes" id="UP000593563"/>
    </source>
</evidence>
<dbReference type="SUPFAM" id="SSF49764">
    <property type="entry name" value="HSP20-like chaperones"/>
    <property type="match status" value="1"/>
</dbReference>
<dbReference type="InterPro" id="IPR011990">
    <property type="entry name" value="TPR-like_helical_dom_sf"/>
</dbReference>
<evidence type="ECO:0000256" key="2">
    <source>
        <dbReference type="ARBA" id="ARBA00022737"/>
    </source>
</evidence>
<accession>A0A6L5BBE4</accession>
<dbReference type="Pfam" id="PF12854">
    <property type="entry name" value="PPR_1"/>
    <property type="match status" value="1"/>
</dbReference>
<keyword evidence="6" id="KW-1185">Reference proteome</keyword>
<dbReference type="Proteomes" id="UP000593563">
    <property type="component" value="Unassembled WGS sequence"/>
</dbReference>
<dbReference type="InterPro" id="IPR002068">
    <property type="entry name" value="A-crystallin/Hsp20_dom"/>
</dbReference>
<comment type="similarity">
    <text evidence="1">Belongs to the PPR family. P subfamily.</text>
</comment>
<name>A0A6L5BBE4_APIGR</name>
<feature type="repeat" description="PPR" evidence="3">
    <location>
        <begin position="63"/>
        <end position="97"/>
    </location>
</feature>
<dbReference type="EMBL" id="WRXP01000657">
    <property type="protein sequence ID" value="KAF1002663.1"/>
    <property type="molecule type" value="Genomic_DNA"/>
</dbReference>
<protein>
    <recommendedName>
        <fullName evidence="4">SHSP domain-containing protein</fullName>
    </recommendedName>
</protein>
<dbReference type="PROSITE" id="PS51375">
    <property type="entry name" value="PPR"/>
    <property type="match status" value="2"/>
</dbReference>
<dbReference type="PANTHER" id="PTHR47941">
    <property type="entry name" value="PENTATRICOPEPTIDE REPEAT-CONTAINING PROTEIN 3, MITOCHONDRIAL"/>
    <property type="match status" value="1"/>
</dbReference>
<evidence type="ECO:0000256" key="3">
    <source>
        <dbReference type="PROSITE-ProRule" id="PRU00708"/>
    </source>
</evidence>